<feature type="transmembrane region" description="Helical" evidence="1">
    <location>
        <begin position="51"/>
        <end position="71"/>
    </location>
</feature>
<dbReference type="KEGG" id="bcoh:BC6307_21650"/>
<dbReference type="Proteomes" id="UP000215224">
    <property type="component" value="Chromosome"/>
</dbReference>
<dbReference type="RefSeq" id="WP_066421098.1">
    <property type="nucleotide sequence ID" value="NZ_CP018866.1"/>
</dbReference>
<dbReference type="InterPro" id="IPR018729">
    <property type="entry name" value="DUF2269_transmembrane"/>
</dbReference>
<reference evidence="2 3" key="1">
    <citation type="submission" date="2016-12" db="EMBL/GenBank/DDBJ databases">
        <title>The whole genome sequencing and assembly of Bacillus cohnii DSM 6307T strain.</title>
        <authorList>
            <person name="Lee Y.-J."/>
            <person name="Yi H."/>
            <person name="Bahn Y.-S."/>
            <person name="Kim J.F."/>
            <person name="Lee D.-W."/>
        </authorList>
    </citation>
    <scope>NUCLEOTIDE SEQUENCE [LARGE SCALE GENOMIC DNA]</scope>
    <source>
        <strain evidence="2 3">DSM 6307</strain>
    </source>
</reference>
<proteinExistence type="predicted"/>
<organism evidence="2 3">
    <name type="scientific">Sutcliffiella cohnii</name>
    <dbReference type="NCBI Taxonomy" id="33932"/>
    <lineage>
        <taxon>Bacteria</taxon>
        <taxon>Bacillati</taxon>
        <taxon>Bacillota</taxon>
        <taxon>Bacilli</taxon>
        <taxon>Bacillales</taxon>
        <taxon>Bacillaceae</taxon>
        <taxon>Sutcliffiella</taxon>
    </lineage>
</organism>
<evidence type="ECO:0000313" key="2">
    <source>
        <dbReference type="EMBL" id="AST93685.1"/>
    </source>
</evidence>
<feature type="transmembrane region" description="Helical" evidence="1">
    <location>
        <begin position="77"/>
        <end position="97"/>
    </location>
</feature>
<sequence>MTFYTFLLVLHIVAAVVGLGATFAMPALMSTVRTVSHARFALNVSEKIEKFAKTGSLTLLVTGIVMAIIHPYLFKEIWYIASLVIYVGVQPIAAGMLPKKAKLQMEALEGVSGDDLPEQYLRLAKESAPLNNILHVAAIVLIVLMTVKPF</sequence>
<accession>A0A223KW31</accession>
<evidence type="ECO:0000313" key="3">
    <source>
        <dbReference type="Proteomes" id="UP000215224"/>
    </source>
</evidence>
<name>A0A223KW31_9BACI</name>
<evidence type="ECO:0000256" key="1">
    <source>
        <dbReference type="SAM" id="Phobius"/>
    </source>
</evidence>
<dbReference type="EMBL" id="CP018866">
    <property type="protein sequence ID" value="AST93685.1"/>
    <property type="molecule type" value="Genomic_DNA"/>
</dbReference>
<protein>
    <recommendedName>
        <fullName evidence="4">DUF2269 domain-containing protein</fullName>
    </recommendedName>
</protein>
<feature type="transmembrane region" description="Helical" evidence="1">
    <location>
        <begin position="130"/>
        <end position="147"/>
    </location>
</feature>
<keyword evidence="1" id="KW-0812">Transmembrane</keyword>
<keyword evidence="3" id="KW-1185">Reference proteome</keyword>
<gene>
    <name evidence="2" type="ORF">BC6307_21650</name>
</gene>
<keyword evidence="1" id="KW-1133">Transmembrane helix</keyword>
<feature type="transmembrane region" description="Helical" evidence="1">
    <location>
        <begin position="6"/>
        <end position="30"/>
    </location>
</feature>
<keyword evidence="1" id="KW-0472">Membrane</keyword>
<dbReference type="AlphaFoldDB" id="A0A223KW31"/>
<evidence type="ECO:0008006" key="4">
    <source>
        <dbReference type="Google" id="ProtNLM"/>
    </source>
</evidence>
<dbReference type="Pfam" id="PF10027">
    <property type="entry name" value="DUF2269"/>
    <property type="match status" value="1"/>
</dbReference>